<dbReference type="AlphaFoldDB" id="A0A243QAP1"/>
<dbReference type="EMBL" id="NGFO01000010">
    <property type="protein sequence ID" value="OUC78783.1"/>
    <property type="molecule type" value="Genomic_DNA"/>
</dbReference>
<comment type="caution">
    <text evidence="5">The sequence shown here is derived from an EMBL/GenBank/DDBJ whole genome shotgun (WGS) entry which is preliminary data.</text>
</comment>
<dbReference type="STRING" id="417102.CA982_10290"/>
<evidence type="ECO:0000256" key="3">
    <source>
        <dbReference type="ARBA" id="ARBA00022840"/>
    </source>
</evidence>
<dbReference type="RefSeq" id="WP_086535249.1">
    <property type="nucleotide sequence ID" value="NZ_NGFO01000010.1"/>
</dbReference>
<proteinExistence type="predicted"/>
<organism evidence="5 6">
    <name type="scientific">Gordonia lacunae</name>
    <dbReference type="NCBI Taxonomy" id="417102"/>
    <lineage>
        <taxon>Bacteria</taxon>
        <taxon>Bacillati</taxon>
        <taxon>Actinomycetota</taxon>
        <taxon>Actinomycetes</taxon>
        <taxon>Mycobacteriales</taxon>
        <taxon>Gordoniaceae</taxon>
        <taxon>Gordonia</taxon>
    </lineage>
</organism>
<dbReference type="NCBIfam" id="TIGR00724">
    <property type="entry name" value="urea_amlyse_rel"/>
    <property type="match status" value="1"/>
</dbReference>
<dbReference type="SUPFAM" id="SSF50891">
    <property type="entry name" value="Cyclophilin-like"/>
    <property type="match status" value="1"/>
</dbReference>
<dbReference type="Proteomes" id="UP000194632">
    <property type="component" value="Unassembled WGS sequence"/>
</dbReference>
<protein>
    <submittedName>
        <fullName evidence="5">Allophanate hydrolase</fullName>
    </submittedName>
</protein>
<name>A0A243QAP1_9ACTN</name>
<keyword evidence="1" id="KW-0547">Nucleotide-binding</keyword>
<dbReference type="SMART" id="SM00797">
    <property type="entry name" value="AHS2"/>
    <property type="match status" value="1"/>
</dbReference>
<reference evidence="5 6" key="1">
    <citation type="submission" date="2017-05" db="EMBL/GenBank/DDBJ databases">
        <title>Biotechnological potential of actinobacteria isolated from South African environments.</title>
        <authorList>
            <person name="Le Roes-Hill M."/>
            <person name="Prins A."/>
            <person name="Durrell K.A."/>
        </authorList>
    </citation>
    <scope>NUCLEOTIDE SEQUENCE [LARGE SCALE GENOMIC DNA]</scope>
    <source>
        <strain evidence="5">BS2</strain>
    </source>
</reference>
<evidence type="ECO:0000313" key="5">
    <source>
        <dbReference type="EMBL" id="OUC78783.1"/>
    </source>
</evidence>
<evidence type="ECO:0000256" key="2">
    <source>
        <dbReference type="ARBA" id="ARBA00022801"/>
    </source>
</evidence>
<keyword evidence="6" id="KW-1185">Reference proteome</keyword>
<evidence type="ECO:0000259" key="4">
    <source>
        <dbReference type="SMART" id="SM00797"/>
    </source>
</evidence>
<dbReference type="OrthoDB" id="9768696at2"/>
<gene>
    <name evidence="5" type="ORF">CA982_10290</name>
</gene>
<dbReference type="PANTHER" id="PTHR43309">
    <property type="entry name" value="5-OXOPROLINASE SUBUNIT C"/>
    <property type="match status" value="1"/>
</dbReference>
<keyword evidence="2 5" id="KW-0378">Hydrolase</keyword>
<dbReference type="GO" id="GO:0005524">
    <property type="term" value="F:ATP binding"/>
    <property type="evidence" value="ECO:0007669"/>
    <property type="project" value="UniProtKB-KW"/>
</dbReference>
<evidence type="ECO:0000256" key="1">
    <source>
        <dbReference type="ARBA" id="ARBA00022741"/>
    </source>
</evidence>
<dbReference type="InterPro" id="IPR029000">
    <property type="entry name" value="Cyclophilin-like_dom_sf"/>
</dbReference>
<dbReference type="Gene3D" id="2.40.100.10">
    <property type="entry name" value="Cyclophilin-like"/>
    <property type="match status" value="1"/>
</dbReference>
<dbReference type="InterPro" id="IPR003778">
    <property type="entry name" value="CT_A_B"/>
</dbReference>
<feature type="domain" description="Carboxyltransferase" evidence="4">
    <location>
        <begin position="25"/>
        <end position="290"/>
    </location>
</feature>
<dbReference type="GO" id="GO:0016787">
    <property type="term" value="F:hydrolase activity"/>
    <property type="evidence" value="ECO:0007669"/>
    <property type="project" value="UniProtKB-KW"/>
</dbReference>
<dbReference type="InterPro" id="IPR052708">
    <property type="entry name" value="PxpC"/>
</dbReference>
<keyword evidence="3" id="KW-0067">ATP-binding</keyword>
<accession>A0A243QAP1</accession>
<evidence type="ECO:0000313" key="6">
    <source>
        <dbReference type="Proteomes" id="UP000194632"/>
    </source>
</evidence>
<sequence length="290" mass="29670">MTSLTVLAPGPLATVQDAGRPGYAHLGVPRSGAADRAARALANRLVGNAESAAVVETTLGGLRIRVDADVLVSATGADTVVRRNGIPAGLAAALVLRAGDELALDAPTWGLRNYVAVRGGIDVEPVLGSRSTDTLSGLGPPPLDTGALLPVGGTAREWPTALTAPANSEHPRVVVLECHTGPRADHLVAPADLCVGSWLVGTDSNRVGVRIDRAEGSAHPLLAHRDGAAELRSEGIAHGSIQVPPSGRPVIFLADHPVTGGYPVVAVLTAEAVDLAAQVVPGSEIRFRQR</sequence>
<dbReference type="Pfam" id="PF02626">
    <property type="entry name" value="CT_A_B"/>
    <property type="match status" value="1"/>
</dbReference>
<dbReference type="PANTHER" id="PTHR43309:SF3">
    <property type="entry name" value="5-OXOPROLINASE SUBUNIT C"/>
    <property type="match status" value="1"/>
</dbReference>